<proteinExistence type="predicted"/>
<dbReference type="RefSeq" id="WP_046355720.1">
    <property type="nucleotide sequence ID" value="NZ_AUXW01000139.1"/>
</dbReference>
<feature type="transmembrane region" description="Helical" evidence="1">
    <location>
        <begin position="364"/>
        <end position="390"/>
    </location>
</feature>
<feature type="transmembrane region" description="Helical" evidence="1">
    <location>
        <begin position="15"/>
        <end position="43"/>
    </location>
</feature>
<evidence type="ECO:0000313" key="3">
    <source>
        <dbReference type="Proteomes" id="UP000033434"/>
    </source>
</evidence>
<evidence type="ECO:0000313" key="2">
    <source>
        <dbReference type="EMBL" id="KKE83986.1"/>
    </source>
</evidence>
<dbReference type="PATRIC" id="fig|1129367.4.peg.2043"/>
<name>A0A0F6ADT9_9GAMM</name>
<keyword evidence="1" id="KW-1133">Transmembrane helix</keyword>
<feature type="transmembrane region" description="Helical" evidence="1">
    <location>
        <begin position="244"/>
        <end position="263"/>
    </location>
</feature>
<sequence>MVNAVTKLRDLDQLAAFFFCFFFVNTIFSLYISGFALWLFVFMPFLSPAFIRSAAYVRRNIFIIIFLGISIAIFSLQIVTALKVVFAYICVTYVMFLLKHREFKWFHFFLVTNVCICVVQFFGYKFLGVKLLDPTFIASLYGDFGLTTGDTFAEGFLLEYRVSGLNREPAFLSSLLLSGLLLVLYQSKYSGKVKRGLSSGSKVLIMFYLLGLCLTFSKVTFFLAMLLPLAYALRKLIKSLGPDVVTILFLLSVSTVVVIFYEFTNIHNFPTSVYHGLSVYHRTIGYYVLYDMNVFDLFLGVRGDIASLAEYLPYIKNSEWWGHDRLIFDNSGLAQLIIEFGFLSVLPFLFFMRIAKVDAFKWCLFLLLTVNVNPLTSTSFVILSLAIVFYNGK</sequence>
<gene>
    <name evidence="2" type="ORF">N479_11275</name>
</gene>
<feature type="transmembrane region" description="Helical" evidence="1">
    <location>
        <begin position="333"/>
        <end position="352"/>
    </location>
</feature>
<dbReference type="AlphaFoldDB" id="A0A0F6ADT9"/>
<feature type="transmembrane region" description="Helical" evidence="1">
    <location>
        <begin position="207"/>
        <end position="232"/>
    </location>
</feature>
<comment type="caution">
    <text evidence="2">The sequence shown here is derived from an EMBL/GenBank/DDBJ whole genome shotgun (WGS) entry which is preliminary data.</text>
</comment>
<dbReference type="EMBL" id="AUXW01000139">
    <property type="protein sequence ID" value="KKE83986.1"/>
    <property type="molecule type" value="Genomic_DNA"/>
</dbReference>
<keyword evidence="1" id="KW-0472">Membrane</keyword>
<organism evidence="2 3">
    <name type="scientific">Pseudoalteromonas luteoviolacea S4054</name>
    <dbReference type="NCBI Taxonomy" id="1129367"/>
    <lineage>
        <taxon>Bacteria</taxon>
        <taxon>Pseudomonadati</taxon>
        <taxon>Pseudomonadota</taxon>
        <taxon>Gammaproteobacteria</taxon>
        <taxon>Alteromonadales</taxon>
        <taxon>Pseudoalteromonadaceae</taxon>
        <taxon>Pseudoalteromonas</taxon>
    </lineage>
</organism>
<accession>A0A0F6ADT9</accession>
<feature type="transmembrane region" description="Helical" evidence="1">
    <location>
        <begin position="170"/>
        <end position="187"/>
    </location>
</feature>
<feature type="transmembrane region" description="Helical" evidence="1">
    <location>
        <begin position="105"/>
        <end position="124"/>
    </location>
</feature>
<reference evidence="2 3" key="1">
    <citation type="journal article" date="2015" name="BMC Genomics">
        <title>Genome mining reveals unlocked bioactive potential of marine Gram-negative bacteria.</title>
        <authorList>
            <person name="Machado H."/>
            <person name="Sonnenschein E.C."/>
            <person name="Melchiorsen J."/>
            <person name="Gram L."/>
        </authorList>
    </citation>
    <scope>NUCLEOTIDE SEQUENCE [LARGE SCALE GENOMIC DNA]</scope>
    <source>
        <strain evidence="2 3">S4054</strain>
    </source>
</reference>
<keyword evidence="1" id="KW-0812">Transmembrane</keyword>
<evidence type="ECO:0000256" key="1">
    <source>
        <dbReference type="SAM" id="Phobius"/>
    </source>
</evidence>
<feature type="transmembrane region" description="Helical" evidence="1">
    <location>
        <begin position="55"/>
        <end position="74"/>
    </location>
</feature>
<dbReference type="Proteomes" id="UP000033434">
    <property type="component" value="Unassembled WGS sequence"/>
</dbReference>
<protein>
    <submittedName>
        <fullName evidence="2">Uncharacterized protein</fullName>
    </submittedName>
</protein>